<dbReference type="PANTHER" id="PTHR43162:SF1">
    <property type="entry name" value="PRESTALK A DIFFERENTIATION PROTEIN A"/>
    <property type="match status" value="1"/>
</dbReference>
<accession>A0ABT3M5I3</accession>
<reference evidence="1 2" key="1">
    <citation type="submission" date="2022-06" db="EMBL/GenBank/DDBJ databases">
        <title>Leptospira isolates from biofilms formed at urban environments.</title>
        <authorList>
            <person name="Ribeiro P.S."/>
            <person name="Sousa T."/>
            <person name="Carvalho N."/>
            <person name="Aburjaile F."/>
            <person name="Neves F."/>
            <person name="Oliveira D."/>
            <person name="Blanco L."/>
            <person name="Lima J."/>
            <person name="Costa F."/>
            <person name="Brenig B."/>
            <person name="Soares S."/>
            <person name="Ramos R."/>
            <person name="Goes-Neto A."/>
            <person name="Matiuzzi M."/>
            <person name="Azevedo V."/>
            <person name="Ristow P."/>
        </authorList>
    </citation>
    <scope>NUCLEOTIDE SEQUENCE [LARGE SCALE GENOMIC DNA]</scope>
    <source>
        <strain evidence="1 2">VSF14</strain>
    </source>
</reference>
<keyword evidence="2" id="KW-1185">Reference proteome</keyword>
<sequence length="273" mass="31348">MKPLNLILGSSGKTGSRIVNKLNQLEMPIRLGSRKTNPSFDWEKTETWEAVIKGVDHIYISYQPDLAVPESIHHIQILVDLAKKCKVKRLVLLSGRGEPEAINCEKIVQGSGLEWTILRSSWFSQNFSEGMFLDAILERKIIFPKIKFKEPFIDLDDITDLAVEALVNQKHVGKLYELTGPSLYHFEETFRIIANEIKESILFEEIPLEEYISMLGELGLSKDTIWLIQYLFENVLDGRNEFIQNDFESAMGRKPKDLRDYVKETAKSGVWSL</sequence>
<dbReference type="SUPFAM" id="SSF51735">
    <property type="entry name" value="NAD(P)-binding Rossmann-fold domains"/>
    <property type="match status" value="1"/>
</dbReference>
<dbReference type="InterPro" id="IPR051604">
    <property type="entry name" value="Ergot_Alk_Oxidoreductase"/>
</dbReference>
<dbReference type="Gene3D" id="3.40.50.720">
    <property type="entry name" value="NAD(P)-binding Rossmann-like Domain"/>
    <property type="match status" value="1"/>
</dbReference>
<proteinExistence type="predicted"/>
<dbReference type="RefSeq" id="WP_265357306.1">
    <property type="nucleotide sequence ID" value="NZ_JAMQPR010000001.1"/>
</dbReference>
<evidence type="ECO:0000313" key="1">
    <source>
        <dbReference type="EMBL" id="MCW7503297.1"/>
    </source>
</evidence>
<name>A0ABT3M5I3_9LEPT</name>
<dbReference type="Gene3D" id="3.90.25.10">
    <property type="entry name" value="UDP-galactose 4-epimerase, domain 1"/>
    <property type="match status" value="1"/>
</dbReference>
<organism evidence="1 2">
    <name type="scientific">Leptospira paudalimensis</name>
    <dbReference type="NCBI Taxonomy" id="2950024"/>
    <lineage>
        <taxon>Bacteria</taxon>
        <taxon>Pseudomonadati</taxon>
        <taxon>Spirochaetota</taxon>
        <taxon>Spirochaetia</taxon>
        <taxon>Leptospirales</taxon>
        <taxon>Leptospiraceae</taxon>
        <taxon>Leptospira</taxon>
    </lineage>
</organism>
<dbReference type="PANTHER" id="PTHR43162">
    <property type="match status" value="1"/>
</dbReference>
<comment type="caution">
    <text evidence="1">The sequence shown here is derived from an EMBL/GenBank/DDBJ whole genome shotgun (WGS) entry which is preliminary data.</text>
</comment>
<dbReference type="EMBL" id="JAMQPR010000001">
    <property type="protein sequence ID" value="MCW7503297.1"/>
    <property type="molecule type" value="Genomic_DNA"/>
</dbReference>
<evidence type="ECO:0000313" key="2">
    <source>
        <dbReference type="Proteomes" id="UP001208794"/>
    </source>
</evidence>
<gene>
    <name evidence="1" type="ORF">ND855_04095</name>
</gene>
<dbReference type="InterPro" id="IPR036291">
    <property type="entry name" value="NAD(P)-bd_dom_sf"/>
</dbReference>
<dbReference type="Proteomes" id="UP001208794">
    <property type="component" value="Unassembled WGS sequence"/>
</dbReference>
<protein>
    <submittedName>
        <fullName evidence="1">NmrA family transcriptional regulator</fullName>
    </submittedName>
</protein>